<proteinExistence type="predicted"/>
<reference evidence="2 3" key="1">
    <citation type="submission" date="2021-08" db="EMBL/GenBank/DDBJ databases">
        <title>Genome sequence analysis of Clostridium chauvoei strains of European origin and evaluation of typing options for outbreak investigations.</title>
        <authorList>
            <person name="Abdel-Glil M."/>
            <person name="Thomas P."/>
            <person name="Seyboldt C."/>
        </authorList>
    </citation>
    <scope>NUCLEOTIDE SEQUENCE [LARGE SCALE GENOMIC DNA]</scope>
    <source>
        <strain evidence="2 3">S0260-09</strain>
    </source>
</reference>
<keyword evidence="1" id="KW-0812">Transmembrane</keyword>
<protein>
    <submittedName>
        <fullName evidence="2">Uncharacterized protein</fullName>
    </submittedName>
</protein>
<evidence type="ECO:0000313" key="2">
    <source>
        <dbReference type="EMBL" id="MBX7289850.1"/>
    </source>
</evidence>
<feature type="transmembrane region" description="Helical" evidence="1">
    <location>
        <begin position="6"/>
        <end position="26"/>
    </location>
</feature>
<dbReference type="RefSeq" id="WP_021874906.1">
    <property type="nucleotide sequence ID" value="NZ_CP018624.1"/>
</dbReference>
<keyword evidence="1" id="KW-1133">Transmembrane helix</keyword>
<comment type="caution">
    <text evidence="2">The sequence shown here is derived from an EMBL/GenBank/DDBJ whole genome shotgun (WGS) entry which is preliminary data.</text>
</comment>
<feature type="transmembrane region" description="Helical" evidence="1">
    <location>
        <begin position="88"/>
        <end position="106"/>
    </location>
</feature>
<dbReference type="KEGG" id="cchv:BTM20_03505"/>
<feature type="transmembrane region" description="Helical" evidence="1">
    <location>
        <begin position="64"/>
        <end position="81"/>
    </location>
</feature>
<dbReference type="Proteomes" id="UP000775179">
    <property type="component" value="Unassembled WGS sequence"/>
</dbReference>
<name>A0ABD4REZ8_9CLOT</name>
<dbReference type="EMBL" id="JAIFTX010000003">
    <property type="protein sequence ID" value="MBX7289850.1"/>
    <property type="molecule type" value="Genomic_DNA"/>
</dbReference>
<keyword evidence="1" id="KW-0472">Membrane</keyword>
<feature type="transmembrane region" description="Helical" evidence="1">
    <location>
        <begin position="35"/>
        <end position="52"/>
    </location>
</feature>
<sequence length="107" mass="11791">MALGYLFILFVVLIGVSILGITLLYLSKNDKIKNIAFYALAVWAILIAFLNATSLPTNYFTEKSIAWAVGIVSLIGVILRLKNPKKTIIPNILVTASIIFGLYTLIF</sequence>
<accession>A0ABD4REZ8</accession>
<organism evidence="2 3">
    <name type="scientific">Clostridium chauvoei</name>
    <dbReference type="NCBI Taxonomy" id="46867"/>
    <lineage>
        <taxon>Bacteria</taxon>
        <taxon>Bacillati</taxon>
        <taxon>Bacillota</taxon>
        <taxon>Clostridia</taxon>
        <taxon>Eubacteriales</taxon>
        <taxon>Clostridiaceae</taxon>
        <taxon>Clostridium</taxon>
    </lineage>
</organism>
<dbReference type="GeneID" id="66300917"/>
<gene>
    <name evidence="2" type="ORF">K4H94_02130</name>
</gene>
<evidence type="ECO:0000256" key="1">
    <source>
        <dbReference type="SAM" id="Phobius"/>
    </source>
</evidence>
<evidence type="ECO:0000313" key="3">
    <source>
        <dbReference type="Proteomes" id="UP000775179"/>
    </source>
</evidence>
<dbReference type="AlphaFoldDB" id="A0ABD4REZ8"/>